<reference evidence="4" key="1">
    <citation type="submission" date="2017-06" db="EMBL/GenBank/DDBJ databases">
        <authorList>
            <person name="Varghese N."/>
            <person name="Submissions S."/>
        </authorList>
    </citation>
    <scope>NUCLEOTIDE SEQUENCE [LARGE SCALE GENOMIC DNA]</scope>
    <source>
        <strain evidence="4">JAD2</strain>
    </source>
</reference>
<dbReference type="SUPFAM" id="SSF52518">
    <property type="entry name" value="Thiamin diphosphate-binding fold (THDP-binding)"/>
    <property type="match status" value="1"/>
</dbReference>
<dbReference type="SUPFAM" id="SSF52922">
    <property type="entry name" value="TK C-terminal domain-like"/>
    <property type="match status" value="1"/>
</dbReference>
<protein>
    <submittedName>
        <fullName evidence="3">2-oxoglutarate ferredoxin oxidoreductase subunit alpha</fullName>
    </submittedName>
</protein>
<dbReference type="PANTHER" id="PTHR32154:SF20">
    <property type="entry name" value="2-OXOGLUTARATE OXIDOREDUCTASE SUBUNIT KORA"/>
    <property type="match status" value="1"/>
</dbReference>
<evidence type="ECO:0000259" key="2">
    <source>
        <dbReference type="Pfam" id="PF01855"/>
    </source>
</evidence>
<name>A0A212QZK3_9CHLR</name>
<dbReference type="EMBL" id="FYEK01000027">
    <property type="protein sequence ID" value="SNB65163.1"/>
    <property type="molecule type" value="Genomic_DNA"/>
</dbReference>
<keyword evidence="4" id="KW-1185">Reference proteome</keyword>
<dbReference type="GO" id="GO:0006979">
    <property type="term" value="P:response to oxidative stress"/>
    <property type="evidence" value="ECO:0007669"/>
    <property type="project" value="TreeGrafter"/>
</dbReference>
<evidence type="ECO:0000256" key="1">
    <source>
        <dbReference type="ARBA" id="ARBA00023002"/>
    </source>
</evidence>
<accession>A0A212QZK3</accession>
<dbReference type="CDD" id="cd07034">
    <property type="entry name" value="TPP_PYR_PFOR_IOR-alpha_like"/>
    <property type="match status" value="1"/>
</dbReference>
<keyword evidence="1" id="KW-0560">Oxidoreductase</keyword>
<proteinExistence type="predicted"/>
<dbReference type="InterPro" id="IPR050722">
    <property type="entry name" value="Pyruvate:ferred/Flavod_OxRd"/>
</dbReference>
<dbReference type="OrthoDB" id="9794954at2"/>
<dbReference type="PANTHER" id="PTHR32154">
    <property type="entry name" value="PYRUVATE-FLAVODOXIN OXIDOREDUCTASE-RELATED"/>
    <property type="match status" value="1"/>
</dbReference>
<dbReference type="Gene3D" id="3.40.50.970">
    <property type="match status" value="1"/>
</dbReference>
<dbReference type="RefSeq" id="WP_159461629.1">
    <property type="nucleotide sequence ID" value="NZ_FYEK01000027.1"/>
</dbReference>
<dbReference type="Pfam" id="PF01855">
    <property type="entry name" value="POR_N"/>
    <property type="match status" value="1"/>
</dbReference>
<evidence type="ECO:0000313" key="3">
    <source>
        <dbReference type="EMBL" id="SNB65163.1"/>
    </source>
</evidence>
<dbReference type="Gene3D" id="3.40.50.920">
    <property type="match status" value="1"/>
</dbReference>
<dbReference type="InParanoid" id="A0A212QZK3"/>
<dbReference type="InterPro" id="IPR002880">
    <property type="entry name" value="Pyrv_Fd/Flavodoxin_OxRdtase_N"/>
</dbReference>
<sequence>MEADRAHRVLLDGSRLIVEACVQAGADVYVGYPITPANLIFSYASQRFPIALPAPDEITALQWMAGLSAAGFLPVTATSFPGFALMVESINMAYMMELPMLIILVQRLGPSTGTATVGAQGDVLLLDGLISGGYPLPVFCPADLEDCWRLPPIALQTAVDLRTPVVLLSSKEMVMTQHSFDLSRLSPIEPIRRSFYQGSAPYRAYDPGDGLVPPFLPVGNERHPVRLNASTHDRSGILRSADEEAIANTRRLGEKIEALTPVLYELDEQEGARALIVSYDITSGAAREAAAILRAQGVPVSLLLIRTLLPIPAIYYEVLARYPRVVIAEENTQGQLARLLFGWRTPDHVRRVGAVGRMVRPEEIVREVLAP</sequence>
<organism evidence="3 4">
    <name type="scientific">Thermoflexus hugenholtzii JAD2</name>
    <dbReference type="NCBI Taxonomy" id="877466"/>
    <lineage>
        <taxon>Bacteria</taxon>
        <taxon>Bacillati</taxon>
        <taxon>Chloroflexota</taxon>
        <taxon>Thermoflexia</taxon>
        <taxon>Thermoflexales</taxon>
        <taxon>Thermoflexaceae</taxon>
        <taxon>Thermoflexus</taxon>
    </lineage>
</organism>
<dbReference type="GO" id="GO:0016491">
    <property type="term" value="F:oxidoreductase activity"/>
    <property type="evidence" value="ECO:0007669"/>
    <property type="project" value="UniProtKB-KW"/>
</dbReference>
<evidence type="ECO:0000313" key="4">
    <source>
        <dbReference type="Proteomes" id="UP000197025"/>
    </source>
</evidence>
<feature type="domain" description="Pyruvate flavodoxin/ferredoxin oxidoreductase pyrimidine binding" evidence="2">
    <location>
        <begin position="19"/>
        <end position="203"/>
    </location>
</feature>
<dbReference type="InterPro" id="IPR029061">
    <property type="entry name" value="THDP-binding"/>
</dbReference>
<dbReference type="AlphaFoldDB" id="A0A212QZK3"/>
<gene>
    <name evidence="3" type="ORF">SAMN02746019_00009370</name>
</gene>
<dbReference type="Proteomes" id="UP000197025">
    <property type="component" value="Unassembled WGS sequence"/>
</dbReference>
<dbReference type="InterPro" id="IPR009014">
    <property type="entry name" value="Transketo_C/PFOR_II"/>
</dbReference>